<evidence type="ECO:0000313" key="2">
    <source>
        <dbReference type="Proteomes" id="UP001431010"/>
    </source>
</evidence>
<dbReference type="PANTHER" id="PTHR21621:SF0">
    <property type="entry name" value="BETA-CITRYLGLUTAMATE SYNTHASE B-RELATED"/>
    <property type="match status" value="1"/>
</dbReference>
<keyword evidence="2" id="KW-1185">Reference proteome</keyword>
<protein>
    <submittedName>
        <fullName evidence="1">RimK-like protein</fullName>
    </submittedName>
</protein>
<evidence type="ECO:0000313" key="1">
    <source>
        <dbReference type="EMBL" id="UFZ02506.1"/>
    </source>
</evidence>
<gene>
    <name evidence="1" type="ORF">LQG66_24880</name>
</gene>
<dbReference type="Proteomes" id="UP001431010">
    <property type="component" value="Chromosome"/>
</dbReference>
<dbReference type="RefSeq" id="WP_231318295.1">
    <property type="nucleotide sequence ID" value="NZ_CP088156.1"/>
</dbReference>
<proteinExistence type="predicted"/>
<dbReference type="Gene3D" id="3.30.470.20">
    <property type="entry name" value="ATP-grasp fold, B domain"/>
    <property type="match status" value="2"/>
</dbReference>
<dbReference type="SUPFAM" id="SSF56059">
    <property type="entry name" value="Glutathione synthetase ATP-binding domain-like"/>
    <property type="match status" value="1"/>
</dbReference>
<accession>A0ABY3R5A4</accession>
<reference evidence="1" key="1">
    <citation type="journal article" date="2024" name="Antonie Van Leeuwenhoek">
        <title>Bradyrhizobium ontarionense sp. nov., a novel bacterial symbiont isolated from Aeschynomene indica (Indian jointvetch), harbours photosynthesis, nitrogen fixation and nitrous oxide (N2O) reductase genes.</title>
        <authorList>
            <person name="Bromfield E.S.P."/>
            <person name="Cloutier S."/>
        </authorList>
    </citation>
    <scope>NUCLEOTIDE SEQUENCE</scope>
    <source>
        <strain evidence="1">A19</strain>
    </source>
</reference>
<dbReference type="EMBL" id="CP088156">
    <property type="protein sequence ID" value="UFZ02506.1"/>
    <property type="molecule type" value="Genomic_DNA"/>
</dbReference>
<dbReference type="InterPro" id="IPR013815">
    <property type="entry name" value="ATP_grasp_subdomain_1"/>
</dbReference>
<organism evidence="1 2">
    <name type="scientific">Bradyrhizobium ontarionense</name>
    <dbReference type="NCBI Taxonomy" id="2898149"/>
    <lineage>
        <taxon>Bacteria</taxon>
        <taxon>Pseudomonadati</taxon>
        <taxon>Pseudomonadota</taxon>
        <taxon>Alphaproteobacteria</taxon>
        <taxon>Hyphomicrobiales</taxon>
        <taxon>Nitrobacteraceae</taxon>
        <taxon>Bradyrhizobium</taxon>
    </lineage>
</organism>
<dbReference type="Gene3D" id="3.30.1490.20">
    <property type="entry name" value="ATP-grasp fold, A domain"/>
    <property type="match status" value="1"/>
</dbReference>
<name>A0ABY3R5A4_9BRAD</name>
<sequence>MPTVPRILIGAIKRYCAERAIALDIRADGWLFVLDHPAGRHLIFGYDLGLNSAVAHRLASDKAAAAELLALSGVPAVPHTFFIAPAFSGRAEPPWPSMFELLEAHPRGGVVKPNEGTSGRSVTRVATRDELKRAAGAIFDIGVNVAVSPFVEIEDEVRVVQLDEAPLIVYRKQRPSVTGDGEQSLQELALAAVAPVGRERMLARLRAELSVAELAAVVPADARRLLNWRHNLEAGATPVLLDSGPARDACVALARTAAGAIGIRFASIDVVQVNGSWQVLEINSGMVMEVLGRFHPDLVYAVYRTALDEIFGQL</sequence>
<dbReference type="PANTHER" id="PTHR21621">
    <property type="entry name" value="RIBOSOMAL PROTEIN S6 MODIFICATION PROTEIN"/>
    <property type="match status" value="1"/>
</dbReference>